<feature type="transmembrane region" description="Helical" evidence="6">
    <location>
        <begin position="87"/>
        <end position="105"/>
    </location>
</feature>
<dbReference type="GO" id="GO:0016020">
    <property type="term" value="C:membrane"/>
    <property type="evidence" value="ECO:0007669"/>
    <property type="project" value="UniProtKB-SubCell"/>
</dbReference>
<evidence type="ECO:0000256" key="5">
    <source>
        <dbReference type="ARBA" id="ARBA00023136"/>
    </source>
</evidence>
<keyword evidence="9" id="KW-1185">Reference proteome</keyword>
<keyword evidence="5 6" id="KW-0472">Membrane</keyword>
<gene>
    <name evidence="8" type="ORF">HLH21_15550</name>
</gene>
<feature type="domain" description="EamA" evidence="7">
    <location>
        <begin position="145"/>
        <end position="280"/>
    </location>
</feature>
<dbReference type="SUPFAM" id="SSF103481">
    <property type="entry name" value="Multidrug resistance efflux transporter EmrE"/>
    <property type="match status" value="2"/>
</dbReference>
<dbReference type="EMBL" id="JABEQH010000026">
    <property type="protein sequence ID" value="MBB2177322.1"/>
    <property type="molecule type" value="Genomic_DNA"/>
</dbReference>
<comment type="caution">
    <text evidence="8">The sequence shown here is derived from an EMBL/GenBank/DDBJ whole genome shotgun (WGS) entry which is preliminary data.</text>
</comment>
<dbReference type="InterPro" id="IPR050638">
    <property type="entry name" value="AA-Vitamin_Transporters"/>
</dbReference>
<feature type="transmembrane region" description="Helical" evidence="6">
    <location>
        <begin position="269"/>
        <end position="289"/>
    </location>
</feature>
<comment type="similarity">
    <text evidence="2">Belongs to the EamA transporter family.</text>
</comment>
<evidence type="ECO:0000256" key="2">
    <source>
        <dbReference type="ARBA" id="ARBA00007362"/>
    </source>
</evidence>
<feature type="transmembrane region" description="Helical" evidence="6">
    <location>
        <begin position="145"/>
        <end position="165"/>
    </location>
</feature>
<accession>A0A7W4J9T8</accession>
<evidence type="ECO:0000256" key="1">
    <source>
        <dbReference type="ARBA" id="ARBA00004141"/>
    </source>
</evidence>
<dbReference type="InterPro" id="IPR037185">
    <property type="entry name" value="EmrE-like"/>
</dbReference>
<reference evidence="8 9" key="1">
    <citation type="submission" date="2020-04" db="EMBL/GenBank/DDBJ databases">
        <title>Description of novel Gluconacetobacter.</title>
        <authorList>
            <person name="Sombolestani A."/>
        </authorList>
    </citation>
    <scope>NUCLEOTIDE SEQUENCE [LARGE SCALE GENOMIC DNA]</scope>
    <source>
        <strain evidence="8 9">LMG 21312</strain>
    </source>
</reference>
<evidence type="ECO:0000313" key="9">
    <source>
        <dbReference type="Proteomes" id="UP000561066"/>
    </source>
</evidence>
<dbReference type="Pfam" id="PF00892">
    <property type="entry name" value="EamA"/>
    <property type="match status" value="2"/>
</dbReference>
<dbReference type="AlphaFoldDB" id="A0A7W4J9T8"/>
<dbReference type="InterPro" id="IPR000620">
    <property type="entry name" value="EamA_dom"/>
</dbReference>
<dbReference type="RefSeq" id="WP_182944665.1">
    <property type="nucleotide sequence ID" value="NZ_JABEQH010000026.1"/>
</dbReference>
<evidence type="ECO:0000256" key="6">
    <source>
        <dbReference type="SAM" id="Phobius"/>
    </source>
</evidence>
<protein>
    <submittedName>
        <fullName evidence="8">EamA family transporter</fullName>
    </submittedName>
</protein>
<feature type="domain" description="EamA" evidence="7">
    <location>
        <begin position="3"/>
        <end position="134"/>
    </location>
</feature>
<evidence type="ECO:0000256" key="3">
    <source>
        <dbReference type="ARBA" id="ARBA00022692"/>
    </source>
</evidence>
<dbReference type="Proteomes" id="UP000561066">
    <property type="component" value="Unassembled WGS sequence"/>
</dbReference>
<proteinExistence type="inferred from homology"/>
<evidence type="ECO:0000256" key="4">
    <source>
        <dbReference type="ARBA" id="ARBA00022989"/>
    </source>
</evidence>
<feature type="transmembrane region" description="Helical" evidence="6">
    <location>
        <begin position="207"/>
        <end position="227"/>
    </location>
</feature>
<dbReference type="PANTHER" id="PTHR32322">
    <property type="entry name" value="INNER MEMBRANE TRANSPORTER"/>
    <property type="match status" value="1"/>
</dbReference>
<feature type="transmembrane region" description="Helical" evidence="6">
    <location>
        <begin position="117"/>
        <end position="139"/>
    </location>
</feature>
<sequence>MLALLFFAVVLIWGTTWFAIHVQVGVTTPQTAIFWRFLLASLVMGAWLRLSGRWRRVPLRVHGWLAPMGACLFSCNFLAIYGSETYLASGTVSVIFSLATLFNTLNQWVFFRHRPGLRSVLGGCIAILGVVFLTGLTGVGGISPIGTVLALTGTFLFSCGNMLSRRAVASGVDLPNAVFRGMVWGCLFLAVRVLAGGSSLAGSTDPAWIGALLYLAVPGSVVAFLAYLHLVHRIGADRAAYTTILSPVVALAISIVYEGTRWTSGMTTGVVLILLGNLVTFAPLGRLAAPTPARS</sequence>
<evidence type="ECO:0000259" key="7">
    <source>
        <dbReference type="Pfam" id="PF00892"/>
    </source>
</evidence>
<dbReference type="PANTHER" id="PTHR32322:SF2">
    <property type="entry name" value="EAMA DOMAIN-CONTAINING PROTEIN"/>
    <property type="match status" value="1"/>
</dbReference>
<feature type="transmembrane region" description="Helical" evidence="6">
    <location>
        <begin position="239"/>
        <end position="257"/>
    </location>
</feature>
<keyword evidence="3 6" id="KW-0812">Transmembrane</keyword>
<feature type="transmembrane region" description="Helical" evidence="6">
    <location>
        <begin position="177"/>
        <end position="195"/>
    </location>
</feature>
<name>A0A7W4J9T8_9PROT</name>
<evidence type="ECO:0000313" key="8">
    <source>
        <dbReference type="EMBL" id="MBB2177322.1"/>
    </source>
</evidence>
<organism evidence="8 9">
    <name type="scientific">Gluconacetobacter johannae</name>
    <dbReference type="NCBI Taxonomy" id="112140"/>
    <lineage>
        <taxon>Bacteria</taxon>
        <taxon>Pseudomonadati</taxon>
        <taxon>Pseudomonadota</taxon>
        <taxon>Alphaproteobacteria</taxon>
        <taxon>Acetobacterales</taxon>
        <taxon>Acetobacteraceae</taxon>
        <taxon>Gluconacetobacter</taxon>
    </lineage>
</organism>
<comment type="subcellular location">
    <subcellularLocation>
        <location evidence="1">Membrane</location>
        <topology evidence="1">Multi-pass membrane protein</topology>
    </subcellularLocation>
</comment>
<feature type="transmembrane region" description="Helical" evidence="6">
    <location>
        <begin position="34"/>
        <end position="52"/>
    </location>
</feature>
<keyword evidence="4 6" id="KW-1133">Transmembrane helix</keyword>
<feature type="transmembrane region" description="Helical" evidence="6">
    <location>
        <begin position="64"/>
        <end position="81"/>
    </location>
</feature>